<dbReference type="PANTHER" id="PTHR14969">
    <property type="entry name" value="SPHINGOSINE-1-PHOSPHATE PHOSPHOHYDROLASE"/>
    <property type="match status" value="1"/>
</dbReference>
<gene>
    <name evidence="3" type="ordered locus">Desti_4198</name>
</gene>
<dbReference type="Gene3D" id="1.20.144.10">
    <property type="entry name" value="Phosphatidic acid phosphatase type 2/haloperoxidase"/>
    <property type="match status" value="1"/>
</dbReference>
<dbReference type="AlphaFoldDB" id="I4CB94"/>
<feature type="transmembrane region" description="Helical" evidence="1">
    <location>
        <begin position="212"/>
        <end position="233"/>
    </location>
</feature>
<dbReference type="SUPFAM" id="SSF48317">
    <property type="entry name" value="Acid phosphatase/Vanadium-dependent haloperoxidase"/>
    <property type="match status" value="1"/>
</dbReference>
<proteinExistence type="predicted"/>
<protein>
    <submittedName>
        <fullName evidence="3">Putative membrane-associated HD superfamily hydrolase</fullName>
    </submittedName>
</protein>
<feature type="transmembrane region" description="Helical" evidence="1">
    <location>
        <begin position="245"/>
        <end position="262"/>
    </location>
</feature>
<keyword evidence="1" id="KW-0812">Transmembrane</keyword>
<dbReference type="Pfam" id="PF01569">
    <property type="entry name" value="PAP2"/>
    <property type="match status" value="1"/>
</dbReference>
<dbReference type="SMART" id="SM00014">
    <property type="entry name" value="acidPPc"/>
    <property type="match status" value="1"/>
</dbReference>
<feature type="transmembrane region" description="Helical" evidence="1">
    <location>
        <begin position="58"/>
        <end position="81"/>
    </location>
</feature>
<dbReference type="HOGENOM" id="CLU_1029463_0_0_7"/>
<evidence type="ECO:0000256" key="1">
    <source>
        <dbReference type="SAM" id="Phobius"/>
    </source>
</evidence>
<dbReference type="Proteomes" id="UP000006055">
    <property type="component" value="Chromosome"/>
</dbReference>
<keyword evidence="3" id="KW-0378">Hydrolase</keyword>
<dbReference type="GO" id="GO:0016787">
    <property type="term" value="F:hydrolase activity"/>
    <property type="evidence" value="ECO:0007669"/>
    <property type="project" value="UniProtKB-KW"/>
</dbReference>
<feature type="domain" description="Phosphatidic acid phosphatase type 2/haloperoxidase" evidence="2">
    <location>
        <begin position="85"/>
        <end position="196"/>
    </location>
</feature>
<accession>I4CB94</accession>
<evidence type="ECO:0000259" key="2">
    <source>
        <dbReference type="SMART" id="SM00014"/>
    </source>
</evidence>
<feature type="transmembrane region" description="Helical" evidence="1">
    <location>
        <begin position="181"/>
        <end position="200"/>
    </location>
</feature>
<dbReference type="eggNOG" id="COG0671">
    <property type="taxonomic scope" value="Bacteria"/>
</dbReference>
<evidence type="ECO:0000313" key="3">
    <source>
        <dbReference type="EMBL" id="AFM26835.1"/>
    </source>
</evidence>
<name>I4CB94_DESTA</name>
<feature type="transmembrane region" description="Helical" evidence="1">
    <location>
        <begin position="88"/>
        <end position="110"/>
    </location>
</feature>
<feature type="transmembrane region" description="Helical" evidence="1">
    <location>
        <begin position="130"/>
        <end position="147"/>
    </location>
</feature>
<keyword evidence="1" id="KW-0472">Membrane</keyword>
<organism evidence="3 4">
    <name type="scientific">Desulfomonile tiedjei (strain ATCC 49306 / DSM 6799 / DCB-1)</name>
    <dbReference type="NCBI Taxonomy" id="706587"/>
    <lineage>
        <taxon>Bacteria</taxon>
        <taxon>Pseudomonadati</taxon>
        <taxon>Thermodesulfobacteriota</taxon>
        <taxon>Desulfomonilia</taxon>
        <taxon>Desulfomonilales</taxon>
        <taxon>Desulfomonilaceae</taxon>
        <taxon>Desulfomonile</taxon>
    </lineage>
</organism>
<evidence type="ECO:0000313" key="4">
    <source>
        <dbReference type="Proteomes" id="UP000006055"/>
    </source>
</evidence>
<keyword evidence="4" id="KW-1185">Reference proteome</keyword>
<keyword evidence="1" id="KW-1133">Transmembrane helix</keyword>
<reference evidence="4" key="1">
    <citation type="submission" date="2012-06" db="EMBL/GenBank/DDBJ databases">
        <title>Complete sequence of chromosome of Desulfomonile tiedjei DSM 6799.</title>
        <authorList>
            <person name="Lucas S."/>
            <person name="Copeland A."/>
            <person name="Lapidus A."/>
            <person name="Glavina del Rio T."/>
            <person name="Dalin E."/>
            <person name="Tice H."/>
            <person name="Bruce D."/>
            <person name="Goodwin L."/>
            <person name="Pitluck S."/>
            <person name="Peters L."/>
            <person name="Ovchinnikova G."/>
            <person name="Zeytun A."/>
            <person name="Lu M."/>
            <person name="Kyrpides N."/>
            <person name="Mavromatis K."/>
            <person name="Ivanova N."/>
            <person name="Brettin T."/>
            <person name="Detter J.C."/>
            <person name="Han C."/>
            <person name="Larimer F."/>
            <person name="Land M."/>
            <person name="Hauser L."/>
            <person name="Markowitz V."/>
            <person name="Cheng J.-F."/>
            <person name="Hugenholtz P."/>
            <person name="Woyke T."/>
            <person name="Wu D."/>
            <person name="Spring S."/>
            <person name="Schroeder M."/>
            <person name="Brambilla E."/>
            <person name="Klenk H.-P."/>
            <person name="Eisen J.A."/>
        </authorList>
    </citation>
    <scope>NUCLEOTIDE SEQUENCE [LARGE SCALE GENOMIC DNA]</scope>
    <source>
        <strain evidence="4">ATCC 49306 / DSM 6799 / DCB-1</strain>
    </source>
</reference>
<dbReference type="KEGG" id="dti:Desti_4198"/>
<dbReference type="STRING" id="706587.Desti_4198"/>
<dbReference type="PANTHER" id="PTHR14969:SF13">
    <property type="entry name" value="AT30094P"/>
    <property type="match status" value="1"/>
</dbReference>
<dbReference type="InterPro" id="IPR036938">
    <property type="entry name" value="PAP2/HPO_sf"/>
</dbReference>
<sequence>MNPDTWRTLSSISKEPKINVSAVAALICMGFLFIPVAVYNRPLFAFMNGLHTPFTDTIWLGFTTLGDGFLLTVMLGVFLIINPRIAVFGLLLLACSSGLAHALKYLIPLARPIILMDSVHLLGPILRSGSFPSGHAAAAMAASLTLVRFTSSRWVAVVAILWGILVSLSRVFVGAHFPMDVLGGAMCATVAFIGLDALLWPALEYRIPEKPVLSSTLFRIALFGEIAAGLYVVSLYPSYYSELPLLGTFSGFCVLVFLAVFCRKAASGRK</sequence>
<feature type="transmembrane region" description="Helical" evidence="1">
    <location>
        <begin position="154"/>
        <end position="175"/>
    </location>
</feature>
<dbReference type="EMBL" id="CP003360">
    <property type="protein sequence ID" value="AFM26835.1"/>
    <property type="molecule type" value="Genomic_DNA"/>
</dbReference>
<dbReference type="RefSeq" id="WP_014811956.1">
    <property type="nucleotide sequence ID" value="NC_018025.1"/>
</dbReference>
<dbReference type="InterPro" id="IPR000326">
    <property type="entry name" value="PAP2/HPO"/>
</dbReference>
<feature type="transmembrane region" description="Helical" evidence="1">
    <location>
        <begin position="20"/>
        <end position="38"/>
    </location>
</feature>